<dbReference type="PANTHER" id="PTHR22916">
    <property type="entry name" value="GLYCOSYLTRANSFERASE"/>
    <property type="match status" value="1"/>
</dbReference>
<evidence type="ECO:0000259" key="1">
    <source>
        <dbReference type="Pfam" id="PF00535"/>
    </source>
</evidence>
<dbReference type="OrthoDB" id="8742915at2"/>
<dbReference type="RefSeq" id="WP_016164920.1">
    <property type="nucleotide sequence ID" value="NZ_JAKZGC010000009.1"/>
</dbReference>
<dbReference type="Proteomes" id="UP000016203">
    <property type="component" value="Unassembled WGS sequence"/>
</dbReference>
<feature type="domain" description="Glycosyltransferase 2-like" evidence="1">
    <location>
        <begin position="10"/>
        <end position="174"/>
    </location>
</feature>
<evidence type="ECO:0000313" key="2">
    <source>
        <dbReference type="EMBL" id="EOR03462.1"/>
    </source>
</evidence>
<gene>
    <name evidence="2" type="ORF">F896_03574</name>
</gene>
<dbReference type="PANTHER" id="PTHR22916:SF3">
    <property type="entry name" value="UDP-GLCNAC:BETAGAL BETA-1,3-N-ACETYLGLUCOSAMINYLTRANSFERASE-LIKE PROTEIN 1"/>
    <property type="match status" value="1"/>
</dbReference>
<dbReference type="PATRIC" id="fig|1217699.3.peg.3493"/>
<dbReference type="AlphaFoldDB" id="R9AMJ2"/>
<dbReference type="InterPro" id="IPR029044">
    <property type="entry name" value="Nucleotide-diphossugar_trans"/>
</dbReference>
<accession>R9AMJ2</accession>
<protein>
    <recommendedName>
        <fullName evidence="1">Glycosyltransferase 2-like domain-containing protein</fullName>
    </recommendedName>
</protein>
<comment type="caution">
    <text evidence="2">The sequence shown here is derived from an EMBL/GenBank/DDBJ whole genome shotgun (WGS) entry which is preliminary data.</text>
</comment>
<dbReference type="HOGENOM" id="CLU_025996_0_4_6"/>
<dbReference type="EMBL" id="AQFL01000027">
    <property type="protein sequence ID" value="EOR03462.1"/>
    <property type="molecule type" value="Genomic_DNA"/>
</dbReference>
<dbReference type="Pfam" id="PF00535">
    <property type="entry name" value="Glycos_transf_2"/>
    <property type="match status" value="1"/>
</dbReference>
<sequence>MQSKSQPLVSVIIPCYNHAQYVQDCIQSVINQTYKNIELIIIDDGSKDNSIEKIEEMLSVCEKRFNRFEFRHRPNQGLSSTLNEALEWCNGEFVSPIASDDQMLSKKIELQIPYMLENEECVAIFGGINQIDDTNNIVRTLSKRARKYEFSSIAKLDYFLQAPTQLIRMKDLIDIGGYNLDYKIEDWYSYLVLTKNGKYLYLMQDVVCNYRRHENNSSKNMGLMLEKIKILNNIGLDETEVNRYIPYVLLSISSDLAVDYKKRAVFFWLKTFFSNPLILLDKKMWVVWLKIILPKKILWRNR</sequence>
<organism evidence="2 3">
    <name type="scientific">Acinetobacter genomosp. 15BJ</name>
    <dbReference type="NCBI Taxonomy" id="106651"/>
    <lineage>
        <taxon>Bacteria</taxon>
        <taxon>Pseudomonadati</taxon>
        <taxon>Pseudomonadota</taxon>
        <taxon>Gammaproteobacteria</taxon>
        <taxon>Moraxellales</taxon>
        <taxon>Moraxellaceae</taxon>
        <taxon>Acinetobacter</taxon>
    </lineage>
</organism>
<evidence type="ECO:0000313" key="3">
    <source>
        <dbReference type="Proteomes" id="UP000016203"/>
    </source>
</evidence>
<name>R9AMJ2_9GAMM</name>
<proteinExistence type="predicted"/>
<dbReference type="GO" id="GO:0016758">
    <property type="term" value="F:hexosyltransferase activity"/>
    <property type="evidence" value="ECO:0007669"/>
    <property type="project" value="UniProtKB-ARBA"/>
</dbReference>
<dbReference type="SUPFAM" id="SSF53448">
    <property type="entry name" value="Nucleotide-diphospho-sugar transferases"/>
    <property type="match status" value="1"/>
</dbReference>
<dbReference type="InterPro" id="IPR001173">
    <property type="entry name" value="Glyco_trans_2-like"/>
</dbReference>
<reference evidence="2 3" key="1">
    <citation type="submission" date="2013-03" db="EMBL/GenBank/DDBJ databases">
        <title>The Genome Sequence of Acinetobacter sp. CIP 110321.</title>
        <authorList>
            <consortium name="The Broad Institute Genome Sequencing Platform"/>
            <consortium name="The Broad Institute Genome Sequencing Center for Infectious Disease"/>
            <person name="Cerqueira G."/>
            <person name="Feldgarden M."/>
            <person name="Courvalin P."/>
            <person name="Perichon B."/>
            <person name="Grillot-Courvalin C."/>
            <person name="Clermont D."/>
            <person name="Rocha E."/>
            <person name="Yoon E.-J."/>
            <person name="Nemec A."/>
            <person name="Walker B."/>
            <person name="Young S.K."/>
            <person name="Zeng Q."/>
            <person name="Gargeya S."/>
            <person name="Fitzgerald M."/>
            <person name="Haas B."/>
            <person name="Abouelleil A."/>
            <person name="Alvarado L."/>
            <person name="Arachchi H.M."/>
            <person name="Berlin A.M."/>
            <person name="Chapman S.B."/>
            <person name="Dewar J."/>
            <person name="Goldberg J."/>
            <person name="Griggs A."/>
            <person name="Gujja S."/>
            <person name="Hansen M."/>
            <person name="Howarth C."/>
            <person name="Imamovic A."/>
            <person name="Larimer J."/>
            <person name="McCowan C."/>
            <person name="Murphy C."/>
            <person name="Neiman D."/>
            <person name="Pearson M."/>
            <person name="Priest M."/>
            <person name="Roberts A."/>
            <person name="Saif S."/>
            <person name="Shea T."/>
            <person name="Sisk P."/>
            <person name="Sykes S."/>
            <person name="Wortman J."/>
            <person name="Nusbaum C."/>
            <person name="Birren B."/>
        </authorList>
    </citation>
    <scope>NUCLEOTIDE SEQUENCE [LARGE SCALE GENOMIC DNA]</scope>
    <source>
        <strain evidence="2 3">CIP 110321</strain>
    </source>
</reference>
<dbReference type="Gene3D" id="3.90.550.10">
    <property type="entry name" value="Spore Coat Polysaccharide Biosynthesis Protein SpsA, Chain A"/>
    <property type="match status" value="1"/>
</dbReference>